<keyword evidence="2" id="KW-0949">S-adenosyl-L-methionine</keyword>
<dbReference type="STRING" id="1009370.ALO_15327"/>
<dbReference type="InterPro" id="IPR006638">
    <property type="entry name" value="Elp3/MiaA/NifB-like_rSAM"/>
</dbReference>
<dbReference type="GO" id="GO:0003824">
    <property type="term" value="F:catalytic activity"/>
    <property type="evidence" value="ECO:0007669"/>
    <property type="project" value="InterPro"/>
</dbReference>
<evidence type="ECO:0000256" key="5">
    <source>
        <dbReference type="ARBA" id="ARBA00023014"/>
    </source>
</evidence>
<dbReference type="SUPFAM" id="SSF102114">
    <property type="entry name" value="Radical SAM enzymes"/>
    <property type="match status" value="1"/>
</dbReference>
<feature type="compositionally biased region" description="Polar residues" evidence="6">
    <location>
        <begin position="575"/>
        <end position="592"/>
    </location>
</feature>
<keyword evidence="5" id="KW-0411">Iron-sulfur</keyword>
<dbReference type="Proteomes" id="UP000003240">
    <property type="component" value="Unassembled WGS sequence"/>
</dbReference>
<dbReference type="OrthoDB" id="9777636at2"/>
<evidence type="ECO:0000256" key="2">
    <source>
        <dbReference type="ARBA" id="ARBA00022691"/>
    </source>
</evidence>
<dbReference type="Pfam" id="PF02310">
    <property type="entry name" value="B12-binding"/>
    <property type="match status" value="1"/>
</dbReference>
<dbReference type="SFLD" id="SFLDS00029">
    <property type="entry name" value="Radical_SAM"/>
    <property type="match status" value="1"/>
</dbReference>
<evidence type="ECO:0000256" key="4">
    <source>
        <dbReference type="ARBA" id="ARBA00023004"/>
    </source>
</evidence>
<dbReference type="SMART" id="SM00729">
    <property type="entry name" value="Elp3"/>
    <property type="match status" value="1"/>
</dbReference>
<dbReference type="RefSeq" id="WP_004097143.1">
    <property type="nucleotide sequence ID" value="NZ_AFGF01000144.1"/>
</dbReference>
<comment type="caution">
    <text evidence="8">The sequence shown here is derived from an EMBL/GenBank/DDBJ whole genome shotgun (WGS) entry which is preliminary data.</text>
</comment>
<dbReference type="EMBL" id="AFGF01000144">
    <property type="protein sequence ID" value="EGO63032.1"/>
    <property type="molecule type" value="Genomic_DNA"/>
</dbReference>
<evidence type="ECO:0000256" key="3">
    <source>
        <dbReference type="ARBA" id="ARBA00022723"/>
    </source>
</evidence>
<dbReference type="InterPro" id="IPR006158">
    <property type="entry name" value="Cobalamin-bd"/>
</dbReference>
<keyword evidence="9" id="KW-1185">Reference proteome</keyword>
<dbReference type="AlphaFoldDB" id="F7NLU1"/>
<accession>F7NLU1</accession>
<dbReference type="InterPro" id="IPR051198">
    <property type="entry name" value="BchE-like"/>
</dbReference>
<feature type="region of interest" description="Disordered" evidence="6">
    <location>
        <begin position="569"/>
        <end position="592"/>
    </location>
</feature>
<dbReference type="InterPro" id="IPR058240">
    <property type="entry name" value="rSAM_sf"/>
</dbReference>
<evidence type="ECO:0000256" key="6">
    <source>
        <dbReference type="SAM" id="MobiDB-lite"/>
    </source>
</evidence>
<comment type="cofactor">
    <cofactor evidence="1">
        <name>[4Fe-4S] cluster</name>
        <dbReference type="ChEBI" id="CHEBI:49883"/>
    </cofactor>
</comment>
<keyword evidence="4" id="KW-0408">Iron</keyword>
<dbReference type="GO" id="GO:0046872">
    <property type="term" value="F:metal ion binding"/>
    <property type="evidence" value="ECO:0007669"/>
    <property type="project" value="UniProtKB-KW"/>
</dbReference>
<dbReference type="SFLD" id="SFLDG01082">
    <property type="entry name" value="B12-binding_domain_containing"/>
    <property type="match status" value="1"/>
</dbReference>
<keyword evidence="3" id="KW-0479">Metal-binding</keyword>
<feature type="domain" description="Radical SAM core" evidence="7">
    <location>
        <begin position="242"/>
        <end position="477"/>
    </location>
</feature>
<dbReference type="PROSITE" id="PS51918">
    <property type="entry name" value="RADICAL_SAM"/>
    <property type="match status" value="1"/>
</dbReference>
<sequence>MKPEIDLLLVNSMAPRQRIASDAALENSLAILRTYLEDKAYRVEVMDEQRISGPEAGVPAWCLKLLRLLVRLQMATYRKEFKYIFLILMLSTWPVQALSLYYRTRHINGKINDIIRTIRNNRISLLGIKLWYGDSFRWSKLLAAKVREACPEVIIVAGGPQVKVYGEHVFHETKFDVAILGPGEEVLEKMIALQRQTFSRTDFFTQFEREISRSRLVQTGIYNPAGLPAQNQSLTIPRYRPEDMRDKLLFHTLVDGMGCSWNRCNFCSHTRQASAYQPRPVPEIIREFQAMSRQGISFFRFSSSETPPAHGKKIAQAILEHDLTVNYSMFVRPVRVTPAIYDAYCLMIQSGLRAVFMGGETGHDLINETVMNKGVRKKEIVDTINCIKLAAAAVGKNCRIGLSLIYPTPVVADVTLQDVYEADIRLIQETLPDTVIVNPPGVFPHTAWMENAGQFGFAITPDFVFELMQYEYSIYKPVEFWGQLGFSLQGKSTPDLIKETGKLRNAIAEMGIPTDISDEYLMMTEAIGYTAKVDLLRFKRDSLQDIMSGSSRYMREVIARINIQSRQMADGSLKSPGSGTAASLQSFFPHNS</sequence>
<dbReference type="PANTHER" id="PTHR43409">
    <property type="entry name" value="ANAEROBIC MAGNESIUM-PROTOPORPHYRIN IX MONOMETHYL ESTER CYCLASE-RELATED"/>
    <property type="match status" value="1"/>
</dbReference>
<dbReference type="eggNOG" id="COG1032">
    <property type="taxonomic scope" value="Bacteria"/>
</dbReference>
<gene>
    <name evidence="8" type="ORF">ALO_15327</name>
</gene>
<dbReference type="GO" id="GO:0051536">
    <property type="term" value="F:iron-sulfur cluster binding"/>
    <property type="evidence" value="ECO:0007669"/>
    <property type="project" value="UniProtKB-KW"/>
</dbReference>
<dbReference type="Gene3D" id="3.40.50.280">
    <property type="entry name" value="Cobalamin-binding domain"/>
    <property type="match status" value="1"/>
</dbReference>
<evidence type="ECO:0000256" key="1">
    <source>
        <dbReference type="ARBA" id="ARBA00001966"/>
    </source>
</evidence>
<proteinExistence type="predicted"/>
<reference evidence="8 9" key="1">
    <citation type="journal article" date="2011" name="EMBO J.">
        <title>Structural diversity of bacterial flagellar motors.</title>
        <authorList>
            <person name="Chen S."/>
            <person name="Beeby M."/>
            <person name="Murphy G.E."/>
            <person name="Leadbetter J.R."/>
            <person name="Hendrixson D.R."/>
            <person name="Briegel A."/>
            <person name="Li Z."/>
            <person name="Shi J."/>
            <person name="Tocheva E.I."/>
            <person name="Muller A."/>
            <person name="Dobro M.J."/>
            <person name="Jensen G.J."/>
        </authorList>
    </citation>
    <scope>NUCLEOTIDE SEQUENCE [LARGE SCALE GENOMIC DNA]</scope>
    <source>
        <strain evidence="8 9">DSM 6540</strain>
    </source>
</reference>
<evidence type="ECO:0000313" key="8">
    <source>
        <dbReference type="EMBL" id="EGO63032.1"/>
    </source>
</evidence>
<protein>
    <submittedName>
        <fullName evidence="8">Radical SAM domain protein</fullName>
    </submittedName>
</protein>
<dbReference type="GO" id="GO:0031419">
    <property type="term" value="F:cobalamin binding"/>
    <property type="evidence" value="ECO:0007669"/>
    <property type="project" value="InterPro"/>
</dbReference>
<name>F7NLU1_9FIRM</name>
<evidence type="ECO:0000259" key="7">
    <source>
        <dbReference type="PROSITE" id="PS51918"/>
    </source>
</evidence>
<evidence type="ECO:0000313" key="9">
    <source>
        <dbReference type="Proteomes" id="UP000003240"/>
    </source>
</evidence>
<dbReference type="InterPro" id="IPR007197">
    <property type="entry name" value="rSAM"/>
</dbReference>
<organism evidence="8 9">
    <name type="scientific">Acetonema longum DSM 6540</name>
    <dbReference type="NCBI Taxonomy" id="1009370"/>
    <lineage>
        <taxon>Bacteria</taxon>
        <taxon>Bacillati</taxon>
        <taxon>Bacillota</taxon>
        <taxon>Negativicutes</taxon>
        <taxon>Acetonemataceae</taxon>
        <taxon>Acetonema</taxon>
    </lineage>
</organism>